<dbReference type="AlphaFoldDB" id="A0A4P9Y0B2"/>
<dbReference type="InterPro" id="IPR000727">
    <property type="entry name" value="T_SNARE_dom"/>
</dbReference>
<dbReference type="Proteomes" id="UP000267251">
    <property type="component" value="Unassembled WGS sequence"/>
</dbReference>
<evidence type="ECO:0000313" key="11">
    <source>
        <dbReference type="EMBL" id="RKP12193.1"/>
    </source>
</evidence>
<evidence type="ECO:0000256" key="2">
    <source>
        <dbReference type="ARBA" id="ARBA00022448"/>
    </source>
</evidence>
<gene>
    <name evidence="11" type="ORF">BJ684DRAFT_4446</name>
</gene>
<evidence type="ECO:0000256" key="3">
    <source>
        <dbReference type="ARBA" id="ARBA00022692"/>
    </source>
</evidence>
<dbReference type="PANTHER" id="PTHR12791">
    <property type="entry name" value="GOLGI SNARE BET1-RELATED"/>
    <property type="match status" value="1"/>
</dbReference>
<accession>A0A4P9Y0B2</accession>
<dbReference type="CDD" id="cd15853">
    <property type="entry name" value="SNARE_Bet1"/>
    <property type="match status" value="1"/>
</dbReference>
<keyword evidence="2" id="KW-0813">Transport</keyword>
<dbReference type="OrthoDB" id="261831at2759"/>
<comment type="subcellular location">
    <subcellularLocation>
        <location evidence="8">Endomembrane system</location>
        <topology evidence="8">Single-pass type IV membrane protein</topology>
    </subcellularLocation>
    <subcellularLocation>
        <location evidence="1">Golgi apparatus membrane</location>
    </subcellularLocation>
</comment>
<keyword evidence="6" id="KW-0333">Golgi apparatus</keyword>
<dbReference type="InterPro" id="IPR039899">
    <property type="entry name" value="BET1_SNARE"/>
</dbReference>
<evidence type="ECO:0000256" key="4">
    <source>
        <dbReference type="ARBA" id="ARBA00022927"/>
    </source>
</evidence>
<dbReference type="EMBL" id="KZ988439">
    <property type="protein sequence ID" value="RKP12193.1"/>
    <property type="molecule type" value="Genomic_DNA"/>
</dbReference>
<evidence type="ECO:0000256" key="9">
    <source>
        <dbReference type="SAM" id="Phobius"/>
    </source>
</evidence>
<feature type="transmembrane region" description="Helical" evidence="9">
    <location>
        <begin position="65"/>
        <end position="84"/>
    </location>
</feature>
<organism evidence="11 12">
    <name type="scientific">Piptocephalis cylindrospora</name>
    <dbReference type="NCBI Taxonomy" id="1907219"/>
    <lineage>
        <taxon>Eukaryota</taxon>
        <taxon>Fungi</taxon>
        <taxon>Fungi incertae sedis</taxon>
        <taxon>Zoopagomycota</taxon>
        <taxon>Zoopagomycotina</taxon>
        <taxon>Zoopagomycetes</taxon>
        <taxon>Zoopagales</taxon>
        <taxon>Piptocephalidaceae</taxon>
        <taxon>Piptocephalis</taxon>
    </lineage>
</organism>
<feature type="non-terminal residue" evidence="11">
    <location>
        <position position="85"/>
    </location>
</feature>
<evidence type="ECO:0000256" key="7">
    <source>
        <dbReference type="ARBA" id="ARBA00023136"/>
    </source>
</evidence>
<keyword evidence="7 9" id="KW-0472">Membrane</keyword>
<evidence type="ECO:0000256" key="5">
    <source>
        <dbReference type="ARBA" id="ARBA00022989"/>
    </source>
</evidence>
<dbReference type="SUPFAM" id="SSF58038">
    <property type="entry name" value="SNARE fusion complex"/>
    <property type="match status" value="1"/>
</dbReference>
<keyword evidence="4" id="KW-0653">Protein transport</keyword>
<evidence type="ECO:0000313" key="12">
    <source>
        <dbReference type="Proteomes" id="UP000267251"/>
    </source>
</evidence>
<evidence type="ECO:0000256" key="6">
    <source>
        <dbReference type="ARBA" id="ARBA00023034"/>
    </source>
</evidence>
<feature type="non-terminal residue" evidence="11">
    <location>
        <position position="1"/>
    </location>
</feature>
<reference evidence="12" key="1">
    <citation type="journal article" date="2018" name="Nat. Microbiol.">
        <title>Leveraging single-cell genomics to expand the fungal tree of life.</title>
        <authorList>
            <person name="Ahrendt S.R."/>
            <person name="Quandt C.A."/>
            <person name="Ciobanu D."/>
            <person name="Clum A."/>
            <person name="Salamov A."/>
            <person name="Andreopoulos B."/>
            <person name="Cheng J.F."/>
            <person name="Woyke T."/>
            <person name="Pelin A."/>
            <person name="Henrissat B."/>
            <person name="Reynolds N.K."/>
            <person name="Benny G.L."/>
            <person name="Smith M.E."/>
            <person name="James T.Y."/>
            <person name="Grigoriev I.V."/>
        </authorList>
    </citation>
    <scope>NUCLEOTIDE SEQUENCE [LARGE SCALE GENOMIC DNA]</scope>
</reference>
<keyword evidence="12" id="KW-1185">Reference proteome</keyword>
<protein>
    <recommendedName>
        <fullName evidence="10">t-SNARE coiled-coil homology domain-containing protein</fullName>
    </recommendedName>
</protein>
<evidence type="ECO:0000256" key="1">
    <source>
        <dbReference type="ARBA" id="ARBA00004394"/>
    </source>
</evidence>
<name>A0A4P9Y0B2_9FUNG</name>
<evidence type="ECO:0000256" key="8">
    <source>
        <dbReference type="ARBA" id="ARBA00046280"/>
    </source>
</evidence>
<dbReference type="GO" id="GO:0015031">
    <property type="term" value="P:protein transport"/>
    <property type="evidence" value="ECO:0007669"/>
    <property type="project" value="UniProtKB-KW"/>
</dbReference>
<sequence>EGLTDDRVTGLHDRVGLIREIAIGLGDELQEQKRFLTEFDGDFDRTSTILDGTMRRFRTMAATQNGRITMLMILFVISSFSFMYF</sequence>
<keyword evidence="3 9" id="KW-0812">Transmembrane</keyword>
<dbReference type="GO" id="GO:0000139">
    <property type="term" value="C:Golgi membrane"/>
    <property type="evidence" value="ECO:0007669"/>
    <property type="project" value="UniProtKB-SubCell"/>
</dbReference>
<evidence type="ECO:0000259" key="10">
    <source>
        <dbReference type="PROSITE" id="PS50192"/>
    </source>
</evidence>
<feature type="domain" description="T-SNARE coiled-coil homology" evidence="10">
    <location>
        <begin position="1"/>
        <end position="60"/>
    </location>
</feature>
<dbReference type="PROSITE" id="PS50192">
    <property type="entry name" value="T_SNARE"/>
    <property type="match status" value="1"/>
</dbReference>
<keyword evidence="5 9" id="KW-1133">Transmembrane helix</keyword>
<dbReference type="Gene3D" id="1.20.5.110">
    <property type="match status" value="1"/>
</dbReference>
<proteinExistence type="predicted"/>